<evidence type="ECO:0000256" key="4">
    <source>
        <dbReference type="ARBA" id="ARBA00023157"/>
    </source>
</evidence>
<evidence type="ECO:0000256" key="2">
    <source>
        <dbReference type="ARBA" id="ARBA00022487"/>
    </source>
</evidence>
<dbReference type="SMART" id="SM01110">
    <property type="entry name" value="Cutinase"/>
    <property type="match status" value="1"/>
</dbReference>
<dbReference type="Pfam" id="PF01083">
    <property type="entry name" value="Cutinase"/>
    <property type="match status" value="1"/>
</dbReference>
<dbReference type="InterPro" id="IPR029058">
    <property type="entry name" value="AB_hydrolase_fold"/>
</dbReference>
<keyword evidence="5" id="KW-0732">Signal</keyword>
<dbReference type="PANTHER" id="PTHR33630">
    <property type="entry name" value="CUTINASE RV1984C-RELATED-RELATED"/>
    <property type="match status" value="1"/>
</dbReference>
<sequence length="291" mass="30342">MLYRSAIAAACLSVAAAGTLVSTSMSAASPASPGSCPEQVTFAVGGTGDTHSQHVPGIPAGPRENIDYPASIRPIGVVTGNESISVGTDELDSRARSYRARCPDTHINAQGYSLGAVVVSTVCDRWQIDSVMSGNTACTTVGNPIRPQRDGTSGILGQLPPIVPGLAVDEHDNRGPIPVTDVCNSNDIICNAPNPVVNPLEFANGILGYYEGDHGYAQPIPNDPGDYVYYQQPRIDGARPTTPALQSLPTVPVVLDAVEHGRWPAPSDTFTATLVDAAFHVAATLATNTTR</sequence>
<dbReference type="SUPFAM" id="SSF53474">
    <property type="entry name" value="alpha/beta-Hydrolases"/>
    <property type="match status" value="1"/>
</dbReference>
<evidence type="ECO:0000256" key="3">
    <source>
        <dbReference type="ARBA" id="ARBA00022801"/>
    </source>
</evidence>
<organism evidence="6 7">
    <name type="scientific">Gordonia rubripertincta</name>
    <name type="common">Rhodococcus corallinus</name>
    <dbReference type="NCBI Taxonomy" id="36822"/>
    <lineage>
        <taxon>Bacteria</taxon>
        <taxon>Bacillati</taxon>
        <taxon>Actinomycetota</taxon>
        <taxon>Actinomycetes</taxon>
        <taxon>Mycobacteriales</taxon>
        <taxon>Gordoniaceae</taxon>
        <taxon>Gordonia</taxon>
    </lineage>
</organism>
<comment type="caution">
    <text evidence="6">The sequence shown here is derived from an EMBL/GenBank/DDBJ whole genome shotgun (WGS) entry which is preliminary data.</text>
</comment>
<gene>
    <name evidence="6" type="ORF">O4213_15800</name>
</gene>
<dbReference type="InterPro" id="IPR000675">
    <property type="entry name" value="Cutinase/axe"/>
</dbReference>
<evidence type="ECO:0000313" key="7">
    <source>
        <dbReference type="Proteomes" id="UP001067235"/>
    </source>
</evidence>
<reference evidence="6" key="1">
    <citation type="submission" date="2022-12" db="EMBL/GenBank/DDBJ databases">
        <authorList>
            <person name="Krivoruchko A.V."/>
            <person name="Elkin A."/>
        </authorList>
    </citation>
    <scope>NUCLEOTIDE SEQUENCE</scope>
    <source>
        <strain evidence="6">IEGM 1388</strain>
    </source>
</reference>
<proteinExistence type="inferred from homology"/>
<dbReference type="Proteomes" id="UP001067235">
    <property type="component" value="Unassembled WGS sequence"/>
</dbReference>
<dbReference type="EMBL" id="JAPWIE010000004">
    <property type="protein sequence ID" value="MCZ4551456.1"/>
    <property type="molecule type" value="Genomic_DNA"/>
</dbReference>
<keyword evidence="3" id="KW-0378">Hydrolase</keyword>
<protein>
    <submittedName>
        <fullName evidence="6">PE-PPE domain-containing protein</fullName>
    </submittedName>
</protein>
<accession>A0ABT4MZH4</accession>
<comment type="similarity">
    <text evidence="1">Belongs to the cutinase family.</text>
</comment>
<dbReference type="PANTHER" id="PTHR33630:SF9">
    <property type="entry name" value="CUTINASE 4"/>
    <property type="match status" value="1"/>
</dbReference>
<keyword evidence="4" id="KW-1015">Disulfide bond</keyword>
<evidence type="ECO:0000313" key="6">
    <source>
        <dbReference type="EMBL" id="MCZ4551456.1"/>
    </source>
</evidence>
<feature type="chain" id="PRO_5045800274" evidence="5">
    <location>
        <begin position="28"/>
        <end position="291"/>
    </location>
</feature>
<evidence type="ECO:0000256" key="5">
    <source>
        <dbReference type="SAM" id="SignalP"/>
    </source>
</evidence>
<evidence type="ECO:0000256" key="1">
    <source>
        <dbReference type="ARBA" id="ARBA00007534"/>
    </source>
</evidence>
<keyword evidence="7" id="KW-1185">Reference proteome</keyword>
<dbReference type="Gene3D" id="3.40.50.1820">
    <property type="entry name" value="alpha/beta hydrolase"/>
    <property type="match status" value="1"/>
</dbReference>
<keyword evidence="2" id="KW-0719">Serine esterase</keyword>
<dbReference type="RefSeq" id="WP_301572293.1">
    <property type="nucleotide sequence ID" value="NZ_JAPWIE010000004.1"/>
</dbReference>
<name>A0ABT4MZH4_GORRU</name>
<feature type="signal peptide" evidence="5">
    <location>
        <begin position="1"/>
        <end position="27"/>
    </location>
</feature>